<proteinExistence type="predicted"/>
<feature type="compositionally biased region" description="Polar residues" evidence="1">
    <location>
        <begin position="59"/>
        <end position="71"/>
    </location>
</feature>
<feature type="compositionally biased region" description="Polar residues" evidence="1">
    <location>
        <begin position="37"/>
        <end position="49"/>
    </location>
</feature>
<dbReference type="EMBL" id="JALNTZ010000006">
    <property type="protein sequence ID" value="KAJ3649094.1"/>
    <property type="molecule type" value="Genomic_DNA"/>
</dbReference>
<name>A0AA38I8B2_9CUCU</name>
<gene>
    <name evidence="2" type="ORF">Zmor_020856</name>
</gene>
<keyword evidence="3" id="KW-1185">Reference proteome</keyword>
<evidence type="ECO:0000313" key="2">
    <source>
        <dbReference type="EMBL" id="KAJ3649094.1"/>
    </source>
</evidence>
<reference evidence="2" key="1">
    <citation type="journal article" date="2023" name="G3 (Bethesda)">
        <title>Whole genome assemblies of Zophobas morio and Tenebrio molitor.</title>
        <authorList>
            <person name="Kaur S."/>
            <person name="Stinson S.A."/>
            <person name="diCenzo G.C."/>
        </authorList>
    </citation>
    <scope>NUCLEOTIDE SEQUENCE</scope>
    <source>
        <strain evidence="2">QUZm001</strain>
    </source>
</reference>
<protein>
    <submittedName>
        <fullName evidence="2">Uncharacterized protein</fullName>
    </submittedName>
</protein>
<evidence type="ECO:0000256" key="1">
    <source>
        <dbReference type="SAM" id="MobiDB-lite"/>
    </source>
</evidence>
<dbReference type="AlphaFoldDB" id="A0AA38I8B2"/>
<comment type="caution">
    <text evidence="2">The sequence shown here is derived from an EMBL/GenBank/DDBJ whole genome shotgun (WGS) entry which is preliminary data.</text>
</comment>
<dbReference type="Proteomes" id="UP001168821">
    <property type="component" value="Unassembled WGS sequence"/>
</dbReference>
<feature type="region of interest" description="Disordered" evidence="1">
    <location>
        <begin position="37"/>
        <end position="95"/>
    </location>
</feature>
<organism evidence="2 3">
    <name type="scientific">Zophobas morio</name>
    <dbReference type="NCBI Taxonomy" id="2755281"/>
    <lineage>
        <taxon>Eukaryota</taxon>
        <taxon>Metazoa</taxon>
        <taxon>Ecdysozoa</taxon>
        <taxon>Arthropoda</taxon>
        <taxon>Hexapoda</taxon>
        <taxon>Insecta</taxon>
        <taxon>Pterygota</taxon>
        <taxon>Neoptera</taxon>
        <taxon>Endopterygota</taxon>
        <taxon>Coleoptera</taxon>
        <taxon>Polyphaga</taxon>
        <taxon>Cucujiformia</taxon>
        <taxon>Tenebrionidae</taxon>
        <taxon>Zophobas</taxon>
    </lineage>
</organism>
<sequence>MLTKNGLIILIHNVLSGDGESSITEGLRTALARLRQRSTPPGSQTSPLHQPSKCVAPESCSSGSTNNSHCPSSPRPKMTVNSQSGPRSPRPPDDLISTATSALRRLHFKTGRNATKNSTKQMECLHLCGQIWQLTMPLIHCCGIDIVRKSDIITRILQTH</sequence>
<accession>A0AA38I8B2</accession>
<evidence type="ECO:0000313" key="3">
    <source>
        <dbReference type="Proteomes" id="UP001168821"/>
    </source>
</evidence>